<evidence type="ECO:0000313" key="2">
    <source>
        <dbReference type="Proteomes" id="UP000250321"/>
    </source>
</evidence>
<dbReference type="Proteomes" id="UP000250321">
    <property type="component" value="Unassembled WGS sequence"/>
</dbReference>
<dbReference type="EMBL" id="PJQY01000416">
    <property type="protein sequence ID" value="PQQ11155.1"/>
    <property type="molecule type" value="Genomic_DNA"/>
</dbReference>
<organism evidence="1 2">
    <name type="scientific">Prunus yedoensis var. nudiflora</name>
    <dbReference type="NCBI Taxonomy" id="2094558"/>
    <lineage>
        <taxon>Eukaryota</taxon>
        <taxon>Viridiplantae</taxon>
        <taxon>Streptophyta</taxon>
        <taxon>Embryophyta</taxon>
        <taxon>Tracheophyta</taxon>
        <taxon>Spermatophyta</taxon>
        <taxon>Magnoliopsida</taxon>
        <taxon>eudicotyledons</taxon>
        <taxon>Gunneridae</taxon>
        <taxon>Pentapetalae</taxon>
        <taxon>rosids</taxon>
        <taxon>fabids</taxon>
        <taxon>Rosales</taxon>
        <taxon>Rosaceae</taxon>
        <taxon>Amygdaloideae</taxon>
        <taxon>Amygdaleae</taxon>
        <taxon>Prunus</taxon>
    </lineage>
</organism>
<name>A0A314YS13_PRUYE</name>
<dbReference type="AlphaFoldDB" id="A0A314YS13"/>
<keyword evidence="2" id="KW-1185">Reference proteome</keyword>
<dbReference type="STRING" id="2094558.A0A314YS13"/>
<gene>
    <name evidence="1" type="ORF">Pyn_16821</name>
</gene>
<proteinExistence type="predicted"/>
<comment type="caution">
    <text evidence="1">The sequence shown here is derived from an EMBL/GenBank/DDBJ whole genome shotgun (WGS) entry which is preliminary data.</text>
</comment>
<reference evidence="1 2" key="1">
    <citation type="submission" date="2018-02" db="EMBL/GenBank/DDBJ databases">
        <title>Draft genome of wild Prunus yedoensis var. nudiflora.</title>
        <authorList>
            <person name="Baek S."/>
            <person name="Kim J.-H."/>
            <person name="Choi K."/>
            <person name="Kim G.-B."/>
            <person name="Cho A."/>
            <person name="Jang H."/>
            <person name="Shin C.-H."/>
            <person name="Yu H.-J."/>
            <person name="Mun J.-H."/>
        </authorList>
    </citation>
    <scope>NUCLEOTIDE SEQUENCE [LARGE SCALE GENOMIC DNA]</scope>
    <source>
        <strain evidence="2">cv. Jeju island</strain>
        <tissue evidence="1">Leaf</tissue>
    </source>
</reference>
<evidence type="ECO:0000313" key="1">
    <source>
        <dbReference type="EMBL" id="PQQ11155.1"/>
    </source>
</evidence>
<sequence>MSSTPDMAFAPNVQEIVRSDPSQIPENFLIIRNEEKGKSNNTTDTCHLSLEIPIVDLSLLSRGHKEELNKTN</sequence>
<protein>
    <submittedName>
        <fullName evidence="1">Protein SRG1-like</fullName>
    </submittedName>
</protein>
<dbReference type="OrthoDB" id="1423127at2759"/>
<accession>A0A314YS13</accession>